<evidence type="ECO:0000256" key="1">
    <source>
        <dbReference type="SAM" id="MobiDB-lite"/>
    </source>
</evidence>
<feature type="compositionally biased region" description="Basic residues" evidence="1">
    <location>
        <begin position="1270"/>
        <end position="1281"/>
    </location>
</feature>
<evidence type="ECO:0000313" key="3">
    <source>
        <dbReference type="Proteomes" id="UP000663872"/>
    </source>
</evidence>
<name>A0A818AAX2_9BILA</name>
<dbReference type="Proteomes" id="UP000663872">
    <property type="component" value="Unassembled WGS sequence"/>
</dbReference>
<proteinExistence type="predicted"/>
<sequence length="1281" mass="148729">MINVTKNEYNFLKLCKKHFCYDPAQEIKLDYPNQVAFYIPIQSSIQQLLSKPDVLNMLIKNYNETVNRNAVDTDLMYDYRHGSQAEENIILRDKPDSLLFQLYIDEIGLTNPIGAKKDTQKITMVYFQLEDLPNTVKSMLKSIGLIAMCNSNYLSTKSNKKKFFDPIVQDLNILQTRGLSIPNSASRLNFVFTVLTGDHLASNDIGGFQKSFSNGYFCRHCYMNYDERFTPLNEISHALRTTDEHDNLVKELLTLNNHTVLRGVVDDSPLSKLIGFHPVISLPNDIMHDINEGLCGKVLLAMLRETSTKRLLSYGEIEDRLISFKYGFNDKENKPPILRKKHLAKGKLIGTASQKMCLFTLFPIIFFDIIEQLDTREVYTCLREIVSLLYACPFRKSWLSYLYSLTIRFQCLMVHLLPNFLTSKVHLIIHYASQIGMFGPPVRHWCMRFEAKHQVFKRLAVKSNNYKNILYTLSKRHQLRQCLFFSSSNYYDINNEGYSSRTKQFLMLPADIRRLLQENIKNVDQHTLFMEYERLQFNHVMFVKNSVFVNNLIHEEEIPSFFHLIFIFQVDNVWLLVVEELNTVAFNESLWSYELEHTHLLSIKKPDELIRIVAKGLDIYEVNRKSYVNVLSQEDIDGDTLFNLPQSMMYEIIKPMKDRVRFLTEHRALFHGTSQNNSDQLLSNNYLEYSSENSSKQLMEQRTTDQAATASAITHSNNYQGDAFQSTSLPSPEVINEETIKSPKECQENDNNEDNEESIFPYVYTLPDLPLKIQQFIDKGEISHFGGHTNARRLLLDVIFTDVTTNYSLLYPNSNQYRSMAIATLKLFNIHNDTQALNDWIECLKSKFKRERRPLQQTSEQVQRMKLKHSSTYGRPIKGNDNIVAPRREVPIDFWNKIDLHDDPDDLNKSIQFMKNELSHEKVNFDEVRIAWKKTLVVRRQFIQTHTTKEVLQEYPGYHHVVLIFDEIQYLCNVDIESNLENALQKLLVMVPDNESYVNDLPTVRLIKLLTKHFQDSWQYLLRNKEPACPRPTIQITDDNFYIYLDFDMITQTKSINQALSVVISLYVIFELQFGTHNRVIHLLYGILLQESSILSKQLRLALKQWNFHIDKKERTGNIQLVKTISTTNNTQTTTIGVLKEIEGGHGNRSFDNSYQENSIRNIDDTQNSTTISTNPTAYINMEKCTTQTSRSSNLSSPIDPPLIIQIATPEKPEEEFLSEPITSEHTKRTLNNVESNSSKSNHLCTNNKKKSSSISRKRSASPEKPIAQRLKRSRNKTKTI</sequence>
<feature type="compositionally biased region" description="Polar residues" evidence="1">
    <location>
        <begin position="1230"/>
        <end position="1247"/>
    </location>
</feature>
<reference evidence="2" key="1">
    <citation type="submission" date="2021-02" db="EMBL/GenBank/DDBJ databases">
        <authorList>
            <person name="Nowell W R."/>
        </authorList>
    </citation>
    <scope>NUCLEOTIDE SEQUENCE</scope>
</reference>
<comment type="caution">
    <text evidence="2">The sequence shown here is derived from an EMBL/GenBank/DDBJ whole genome shotgun (WGS) entry which is preliminary data.</text>
</comment>
<gene>
    <name evidence="2" type="ORF">GRG538_LOCUS10122</name>
</gene>
<accession>A0A818AAX2</accession>
<organism evidence="2 3">
    <name type="scientific">Rotaria socialis</name>
    <dbReference type="NCBI Taxonomy" id="392032"/>
    <lineage>
        <taxon>Eukaryota</taxon>
        <taxon>Metazoa</taxon>
        <taxon>Spiralia</taxon>
        <taxon>Gnathifera</taxon>
        <taxon>Rotifera</taxon>
        <taxon>Eurotatoria</taxon>
        <taxon>Bdelloidea</taxon>
        <taxon>Philodinida</taxon>
        <taxon>Philodinidae</taxon>
        <taxon>Rotaria</taxon>
    </lineage>
</organism>
<feature type="compositionally biased region" description="Basic residues" evidence="1">
    <location>
        <begin position="1248"/>
        <end position="1260"/>
    </location>
</feature>
<dbReference type="EMBL" id="CAJNYT010001280">
    <property type="protein sequence ID" value="CAF3402292.1"/>
    <property type="molecule type" value="Genomic_DNA"/>
</dbReference>
<protein>
    <submittedName>
        <fullName evidence="2">Uncharacterized protein</fullName>
    </submittedName>
</protein>
<evidence type="ECO:0000313" key="2">
    <source>
        <dbReference type="EMBL" id="CAF3402292.1"/>
    </source>
</evidence>
<feature type="region of interest" description="Disordered" evidence="1">
    <location>
        <begin position="1214"/>
        <end position="1281"/>
    </location>
</feature>